<sequence length="33" mass="3571">MKNKDNWILNLFMFVGCFLTLVAVALAATGGVL</sequence>
<proteinExistence type="predicted"/>
<dbReference type="EMBL" id="CP002160">
    <property type="protein sequence ID" value="ADL53252.1"/>
    <property type="molecule type" value="Genomic_DNA"/>
</dbReference>
<dbReference type="KEGG" id="ccb:Clocel_3577"/>
<dbReference type="Proteomes" id="UP000002730">
    <property type="component" value="Chromosome"/>
</dbReference>
<evidence type="ECO:0000313" key="2">
    <source>
        <dbReference type="Proteomes" id="UP000002730"/>
    </source>
</evidence>
<dbReference type="HOGENOM" id="CLU_3381268_0_0_9"/>
<accession>D9SWH0</accession>
<evidence type="ECO:0000313" key="1">
    <source>
        <dbReference type="EMBL" id="ADL53252.1"/>
    </source>
</evidence>
<organism evidence="1 2">
    <name type="scientific">Clostridium cellulovorans (strain ATCC 35296 / DSM 3052 / OCM 3 / 743B)</name>
    <dbReference type="NCBI Taxonomy" id="573061"/>
    <lineage>
        <taxon>Bacteria</taxon>
        <taxon>Bacillati</taxon>
        <taxon>Bacillota</taxon>
        <taxon>Clostridia</taxon>
        <taxon>Eubacteriales</taxon>
        <taxon>Clostridiaceae</taxon>
        <taxon>Clostridium</taxon>
    </lineage>
</organism>
<dbReference type="AlphaFoldDB" id="D9SWH0"/>
<protein>
    <recommendedName>
        <fullName evidence="3">Lipoprotein</fullName>
    </recommendedName>
</protein>
<dbReference type="STRING" id="573061.Clocel_3577"/>
<keyword evidence="2" id="KW-1185">Reference proteome</keyword>
<dbReference type="PROSITE" id="PS51257">
    <property type="entry name" value="PROKAR_LIPOPROTEIN"/>
    <property type="match status" value="1"/>
</dbReference>
<name>D9SWH0_CLOC7</name>
<reference evidence="1 2" key="1">
    <citation type="submission" date="2010-08" db="EMBL/GenBank/DDBJ databases">
        <title>Complete sequence of Clostridium cellulovorans 743B.</title>
        <authorList>
            <consortium name="US DOE Joint Genome Institute"/>
            <person name="Lucas S."/>
            <person name="Copeland A."/>
            <person name="Lapidus A."/>
            <person name="Cheng J.-F."/>
            <person name="Bruce D."/>
            <person name="Goodwin L."/>
            <person name="Pitluck S."/>
            <person name="Chertkov O."/>
            <person name="Detter J.C."/>
            <person name="Han C."/>
            <person name="Tapia R."/>
            <person name="Land M."/>
            <person name="Hauser L."/>
            <person name="Chang Y.-J."/>
            <person name="Jeffries C."/>
            <person name="Kyrpides N."/>
            <person name="Ivanova N."/>
            <person name="Mikhailova N."/>
            <person name="Hemme C.L."/>
            <person name="Woyke T."/>
        </authorList>
    </citation>
    <scope>NUCLEOTIDE SEQUENCE [LARGE SCALE GENOMIC DNA]</scope>
    <source>
        <strain evidence="2">ATCC 35296 / DSM 3052 / OCM 3 / 743B</strain>
    </source>
</reference>
<gene>
    <name evidence="1" type="ordered locus">Clocel_3577</name>
</gene>
<evidence type="ECO:0008006" key="3">
    <source>
        <dbReference type="Google" id="ProtNLM"/>
    </source>
</evidence>